<keyword evidence="4" id="KW-1185">Reference proteome</keyword>
<evidence type="ECO:0000313" key="3">
    <source>
        <dbReference type="EMBL" id="GIG05327.1"/>
    </source>
</evidence>
<dbReference type="EMBL" id="BONI01000014">
    <property type="protein sequence ID" value="GIG05327.1"/>
    <property type="molecule type" value="Genomic_DNA"/>
</dbReference>
<dbReference type="PANTHER" id="PTHR11461">
    <property type="entry name" value="SERINE PROTEASE INHIBITOR, SERPIN"/>
    <property type="match status" value="1"/>
</dbReference>
<organism evidence="3 4">
    <name type="scientific">Catellatospora coxensis</name>
    <dbReference type="NCBI Taxonomy" id="310354"/>
    <lineage>
        <taxon>Bacteria</taxon>
        <taxon>Bacillati</taxon>
        <taxon>Actinomycetota</taxon>
        <taxon>Actinomycetes</taxon>
        <taxon>Micromonosporales</taxon>
        <taxon>Micromonosporaceae</taxon>
        <taxon>Catellatospora</taxon>
    </lineage>
</organism>
<dbReference type="Gene3D" id="3.30.497.10">
    <property type="entry name" value="Antithrombin, subunit I, domain 2"/>
    <property type="match status" value="2"/>
</dbReference>
<protein>
    <recommendedName>
        <fullName evidence="2">Serpin domain-containing protein</fullName>
    </recommendedName>
</protein>
<dbReference type="AlphaFoldDB" id="A0A8J3P6B6"/>
<reference evidence="3 4" key="1">
    <citation type="submission" date="2021-01" db="EMBL/GenBank/DDBJ databases">
        <title>Whole genome shotgun sequence of Catellatospora coxensis NBRC 107359.</title>
        <authorList>
            <person name="Komaki H."/>
            <person name="Tamura T."/>
        </authorList>
    </citation>
    <scope>NUCLEOTIDE SEQUENCE [LARGE SCALE GENOMIC DNA]</scope>
    <source>
        <strain evidence="3 4">NBRC 107359</strain>
    </source>
</reference>
<evidence type="ECO:0000313" key="4">
    <source>
        <dbReference type="Proteomes" id="UP000630887"/>
    </source>
</evidence>
<proteinExistence type="predicted"/>
<dbReference type="RefSeq" id="WP_203691516.1">
    <property type="nucleotide sequence ID" value="NZ_BAAALC010000021.1"/>
</dbReference>
<feature type="domain" description="Serpin" evidence="2">
    <location>
        <begin position="269"/>
        <end position="378"/>
    </location>
</feature>
<feature type="region of interest" description="Disordered" evidence="1">
    <location>
        <begin position="236"/>
        <end position="257"/>
    </location>
</feature>
<dbReference type="SUPFAM" id="SSF56574">
    <property type="entry name" value="Serpins"/>
    <property type="match status" value="2"/>
</dbReference>
<dbReference type="InterPro" id="IPR042178">
    <property type="entry name" value="Serpin_sf_1"/>
</dbReference>
<comment type="caution">
    <text evidence="3">The sequence shown here is derived from an EMBL/GenBank/DDBJ whole genome shotgun (WGS) entry which is preliminary data.</text>
</comment>
<gene>
    <name evidence="3" type="ORF">Cco03nite_20270</name>
</gene>
<dbReference type="Gene3D" id="2.30.39.10">
    <property type="entry name" value="Alpha-1-antitrypsin, domain 1"/>
    <property type="match status" value="1"/>
</dbReference>
<dbReference type="Proteomes" id="UP000630887">
    <property type="component" value="Unassembled WGS sequence"/>
</dbReference>
<dbReference type="InterPro" id="IPR000215">
    <property type="entry name" value="Serpin_fam"/>
</dbReference>
<sequence>MIETAVVGANALTRRWVATIESGGSSAVSGAGVWPLLAYLAPAADGDGREELTAAVGIPASDAAAGAAAVVELLRTAPGLRAAIGAWVSPDLKLHTEWRASLPPGAVGVAAEQAVLDAWVREQSDGLLDRMPVRVDPETLLVLASALVARTRWTQPFTDGMLGAAEGPWAGQRLAGLRRTTTDCDRLAVYETPAGPVTVLTVEGDNGIDVDLAIGLPDAPAAAVLTAAVDAPVAEPSRRGSQFGEGDTAPGVTVGFGSGHDETPRLLAALPRFTVTSSHDLLAHADVFGLRTVSDLRAQRLPGVSDFPLGVGAAAQDLTASFTADGFEAAVVTAFALRAGSAPPSKRPLQVRVLLDRPFAFVARHRPSGLVLVAGWVAQGEQQSGPGPGFAG</sequence>
<dbReference type="Pfam" id="PF00079">
    <property type="entry name" value="Serpin"/>
    <property type="match status" value="1"/>
</dbReference>
<dbReference type="InterPro" id="IPR036186">
    <property type="entry name" value="Serpin_sf"/>
</dbReference>
<evidence type="ECO:0000259" key="2">
    <source>
        <dbReference type="Pfam" id="PF00079"/>
    </source>
</evidence>
<dbReference type="PANTHER" id="PTHR11461:SF211">
    <property type="entry name" value="GH10112P-RELATED"/>
    <property type="match status" value="1"/>
</dbReference>
<evidence type="ECO:0000256" key="1">
    <source>
        <dbReference type="SAM" id="MobiDB-lite"/>
    </source>
</evidence>
<accession>A0A8J3P6B6</accession>
<dbReference type="GO" id="GO:0004867">
    <property type="term" value="F:serine-type endopeptidase inhibitor activity"/>
    <property type="evidence" value="ECO:0007669"/>
    <property type="project" value="InterPro"/>
</dbReference>
<dbReference type="InterPro" id="IPR042185">
    <property type="entry name" value="Serpin_sf_2"/>
</dbReference>
<dbReference type="GO" id="GO:0005615">
    <property type="term" value="C:extracellular space"/>
    <property type="evidence" value="ECO:0007669"/>
    <property type="project" value="InterPro"/>
</dbReference>
<name>A0A8J3P6B6_9ACTN</name>
<dbReference type="InterPro" id="IPR023796">
    <property type="entry name" value="Serpin_dom"/>
</dbReference>